<evidence type="ECO:0000256" key="1">
    <source>
        <dbReference type="SAM" id="Phobius"/>
    </source>
</evidence>
<organism evidence="2 3">
    <name type="scientific">Marseilla massiliensis</name>
    <dbReference type="NCBI Taxonomy" id="1841864"/>
    <lineage>
        <taxon>Bacteria</taxon>
        <taxon>Pseudomonadati</taxon>
        <taxon>Bacteroidota</taxon>
        <taxon>Bacteroidia</taxon>
        <taxon>Bacteroidales</taxon>
        <taxon>Prevotellaceae</taxon>
        <taxon>Marseilla</taxon>
    </lineage>
</organism>
<name>A0A938WRJ0_9BACT</name>
<dbReference type="RefSeq" id="WP_205103297.1">
    <property type="nucleotide sequence ID" value="NZ_JACJJG010000006.1"/>
</dbReference>
<evidence type="ECO:0000313" key="3">
    <source>
        <dbReference type="Proteomes" id="UP000706891"/>
    </source>
</evidence>
<accession>A0A938WRJ0</accession>
<evidence type="ECO:0000313" key="2">
    <source>
        <dbReference type="EMBL" id="MBM6672794.1"/>
    </source>
</evidence>
<dbReference type="Proteomes" id="UP000706891">
    <property type="component" value="Unassembled WGS sequence"/>
</dbReference>
<reference evidence="2" key="1">
    <citation type="submission" date="2020-08" db="EMBL/GenBank/DDBJ databases">
        <authorList>
            <person name="Cejkova D."/>
            <person name="Kubasova T."/>
            <person name="Jahodarova E."/>
            <person name="Rychlik I."/>
        </authorList>
    </citation>
    <scope>NUCLEOTIDE SEQUENCE</scope>
    <source>
        <strain evidence="2">An824</strain>
    </source>
</reference>
<gene>
    <name evidence="2" type="ORF">H6A34_02700</name>
</gene>
<keyword evidence="1" id="KW-1133">Transmembrane helix</keyword>
<reference evidence="2" key="2">
    <citation type="journal article" date="2021" name="Sci. Rep.">
        <title>The distribution of antibiotic resistance genes in chicken gut microbiota commensals.</title>
        <authorList>
            <person name="Juricova H."/>
            <person name="Matiasovicova J."/>
            <person name="Kubasova T."/>
            <person name="Cejkova D."/>
            <person name="Rychlik I."/>
        </authorList>
    </citation>
    <scope>NUCLEOTIDE SEQUENCE</scope>
    <source>
        <strain evidence="2">An824</strain>
    </source>
</reference>
<evidence type="ECO:0008006" key="4">
    <source>
        <dbReference type="Google" id="ProtNLM"/>
    </source>
</evidence>
<protein>
    <recommendedName>
        <fullName evidence="4">Bacterial Pleckstrin homology domain-containing protein</fullName>
    </recommendedName>
</protein>
<feature type="transmembrane region" description="Helical" evidence="1">
    <location>
        <begin position="6"/>
        <end position="31"/>
    </location>
</feature>
<feature type="transmembrane region" description="Helical" evidence="1">
    <location>
        <begin position="78"/>
        <end position="97"/>
    </location>
</feature>
<keyword evidence="1" id="KW-0812">Transmembrane</keyword>
<feature type="transmembrane region" description="Helical" evidence="1">
    <location>
        <begin position="109"/>
        <end position="129"/>
    </location>
</feature>
<feature type="transmembrane region" description="Helical" evidence="1">
    <location>
        <begin position="52"/>
        <end position="72"/>
    </location>
</feature>
<keyword evidence="1" id="KW-0472">Membrane</keyword>
<sequence>MDIVDVLIMLIPAGMVAFVLFEVGCCMFGEARKPQDGAGEGMPYRAVVVRRRLRRMLFVAAAVTFVGGVVSALLSADVAYFCSLVLPMFVVGVAGAVTGRKVMGDRIVLPLALCCVTVVVVVSLLPIFINSTQDLDVTVADGRLNISGSYGETIPLDSISTVMLVDKMPYIERRTNGYSFNGVALGRFETADGRSLTLHSYSGDGPFVRVVTRGGRHVYLNSRDAGLTRKAYALIRSGL</sequence>
<keyword evidence="3" id="KW-1185">Reference proteome</keyword>
<proteinExistence type="predicted"/>
<dbReference type="EMBL" id="JACJJG010000006">
    <property type="protein sequence ID" value="MBM6672794.1"/>
    <property type="molecule type" value="Genomic_DNA"/>
</dbReference>
<comment type="caution">
    <text evidence="2">The sequence shown here is derived from an EMBL/GenBank/DDBJ whole genome shotgun (WGS) entry which is preliminary data.</text>
</comment>
<dbReference type="AlphaFoldDB" id="A0A938WRJ0"/>